<dbReference type="Pfam" id="PF00842">
    <property type="entry name" value="Ala_racemase_C"/>
    <property type="match status" value="1"/>
</dbReference>
<evidence type="ECO:0000256" key="1">
    <source>
        <dbReference type="ARBA" id="ARBA00000316"/>
    </source>
</evidence>
<feature type="active site" description="Proton acceptor; specific for D-alanine" evidence="5">
    <location>
        <position position="35"/>
    </location>
</feature>
<evidence type="ECO:0000313" key="9">
    <source>
        <dbReference type="EMBL" id="OAU94563.1"/>
    </source>
</evidence>
<gene>
    <name evidence="9" type="ORF">AO384_1920</name>
</gene>
<keyword evidence="4 5" id="KW-0413">Isomerase</keyword>
<evidence type="ECO:0000256" key="4">
    <source>
        <dbReference type="ARBA" id="ARBA00023235"/>
    </source>
</evidence>
<evidence type="ECO:0000256" key="3">
    <source>
        <dbReference type="ARBA" id="ARBA00022898"/>
    </source>
</evidence>
<evidence type="ECO:0000256" key="2">
    <source>
        <dbReference type="ARBA" id="ARBA00001933"/>
    </source>
</evidence>
<dbReference type="PANTHER" id="PTHR30511:SF0">
    <property type="entry name" value="ALANINE RACEMASE, CATABOLIC-RELATED"/>
    <property type="match status" value="1"/>
</dbReference>
<dbReference type="Gene3D" id="2.40.37.10">
    <property type="entry name" value="Lyase, Ornithine Decarboxylase, Chain A, domain 1"/>
    <property type="match status" value="1"/>
</dbReference>
<comment type="pathway">
    <text evidence="5">Amino-acid biosynthesis; D-alanine biosynthesis; D-alanine from L-alanine: step 1/1.</text>
</comment>
<dbReference type="PRINTS" id="PR00992">
    <property type="entry name" value="ALARACEMASE"/>
</dbReference>
<feature type="domain" description="Alanine racemase C-terminal" evidence="8">
    <location>
        <begin position="243"/>
        <end position="370"/>
    </location>
</feature>
<dbReference type="PANTHER" id="PTHR30511">
    <property type="entry name" value="ALANINE RACEMASE"/>
    <property type="match status" value="1"/>
</dbReference>
<proteinExistence type="inferred from homology"/>
<dbReference type="eggNOG" id="COG0787">
    <property type="taxonomic scope" value="Bacteria"/>
</dbReference>
<dbReference type="SUPFAM" id="SSF50621">
    <property type="entry name" value="Alanine racemase C-terminal domain-like"/>
    <property type="match status" value="1"/>
</dbReference>
<comment type="caution">
    <text evidence="9">The sequence shown here is derived from an EMBL/GenBank/DDBJ whole genome shotgun (WGS) entry which is preliminary data.</text>
</comment>
<dbReference type="Proteomes" id="UP000078228">
    <property type="component" value="Unassembled WGS sequence"/>
</dbReference>
<comment type="similarity">
    <text evidence="5">Belongs to the alanine racemase family.</text>
</comment>
<dbReference type="UniPathway" id="UPA00042">
    <property type="reaction ID" value="UER00497"/>
</dbReference>
<dbReference type="PATRIC" id="fig|480.237.peg.2032"/>
<feature type="binding site" evidence="5 7">
    <location>
        <position position="137"/>
    </location>
    <ligand>
        <name>substrate</name>
    </ligand>
</feature>
<dbReference type="GO" id="GO:0005829">
    <property type="term" value="C:cytosol"/>
    <property type="evidence" value="ECO:0007669"/>
    <property type="project" value="TreeGrafter"/>
</dbReference>
<organism evidence="9 10">
    <name type="scientific">Moraxella catarrhalis</name>
    <name type="common">Branhamella catarrhalis</name>
    <dbReference type="NCBI Taxonomy" id="480"/>
    <lineage>
        <taxon>Bacteria</taxon>
        <taxon>Pseudomonadati</taxon>
        <taxon>Pseudomonadota</taxon>
        <taxon>Gammaproteobacteria</taxon>
        <taxon>Moraxellales</taxon>
        <taxon>Moraxellaceae</taxon>
        <taxon>Moraxella</taxon>
    </lineage>
</organism>
<dbReference type="InterPro" id="IPR029066">
    <property type="entry name" value="PLP-binding_barrel"/>
</dbReference>
<name>A0A198UDQ5_MORCA</name>
<evidence type="ECO:0000313" key="10">
    <source>
        <dbReference type="Proteomes" id="UP000078228"/>
    </source>
</evidence>
<dbReference type="EMBL" id="LXHC01000028">
    <property type="protein sequence ID" value="OAU94563.1"/>
    <property type="molecule type" value="Genomic_DNA"/>
</dbReference>
<keyword evidence="10" id="KW-1185">Reference proteome</keyword>
<dbReference type="InterPro" id="IPR000821">
    <property type="entry name" value="Ala_racemase"/>
</dbReference>
<feature type="binding site" evidence="5 7">
    <location>
        <position position="316"/>
    </location>
    <ligand>
        <name>substrate</name>
    </ligand>
</feature>
<comment type="cofactor">
    <cofactor evidence="2 5 6">
        <name>pyridoxal 5'-phosphate</name>
        <dbReference type="ChEBI" id="CHEBI:597326"/>
    </cofactor>
</comment>
<reference evidence="9 10" key="1">
    <citation type="journal article" date="2016" name="Genome Biol. Evol.">
        <title>Comparative Genomic Analyses of the Moraxella catarrhalis Serosensitive and Seroresistant Lineages Demonstrate Their Independent Evolution.</title>
        <authorList>
            <person name="Earl J.P."/>
            <person name="de Vries S.P."/>
            <person name="Ahmed A."/>
            <person name="Powell E."/>
            <person name="Schultz M.P."/>
            <person name="Hermans P.W."/>
            <person name="Hill D.J."/>
            <person name="Zhou Z."/>
            <person name="Constantinidou C.I."/>
            <person name="Hu F.Z."/>
            <person name="Bootsma H.J."/>
            <person name="Ehrlich G.D."/>
        </authorList>
    </citation>
    <scope>NUCLEOTIDE SEQUENCE [LARGE SCALE GENOMIC DNA]</scope>
    <source>
        <strain evidence="9 10">Z7542</strain>
    </source>
</reference>
<dbReference type="HAMAP" id="MF_01201">
    <property type="entry name" value="Ala_racemase"/>
    <property type="match status" value="1"/>
</dbReference>
<dbReference type="OrthoDB" id="9813814at2"/>
<dbReference type="AlphaFoldDB" id="A0A198UDQ5"/>
<dbReference type="Pfam" id="PF01168">
    <property type="entry name" value="Ala_racemase_N"/>
    <property type="match status" value="1"/>
</dbReference>
<dbReference type="GO" id="GO:0030170">
    <property type="term" value="F:pyridoxal phosphate binding"/>
    <property type="evidence" value="ECO:0007669"/>
    <property type="project" value="UniProtKB-UniRule"/>
</dbReference>
<evidence type="ECO:0000256" key="6">
    <source>
        <dbReference type="PIRSR" id="PIRSR600821-50"/>
    </source>
</evidence>
<evidence type="ECO:0000256" key="7">
    <source>
        <dbReference type="PIRSR" id="PIRSR600821-52"/>
    </source>
</evidence>
<dbReference type="InterPro" id="IPR011079">
    <property type="entry name" value="Ala_racemase_C"/>
</dbReference>
<feature type="modified residue" description="N6-(pyridoxal phosphate)lysine" evidence="5 6">
    <location>
        <position position="35"/>
    </location>
</feature>
<accession>A0A198UDQ5</accession>
<dbReference type="SUPFAM" id="SSF51419">
    <property type="entry name" value="PLP-binding barrel"/>
    <property type="match status" value="1"/>
</dbReference>
<dbReference type="GO" id="GO:0008784">
    <property type="term" value="F:alanine racemase activity"/>
    <property type="evidence" value="ECO:0007669"/>
    <property type="project" value="UniProtKB-UniRule"/>
</dbReference>
<dbReference type="SMART" id="SM01005">
    <property type="entry name" value="Ala_racemase_C"/>
    <property type="match status" value="1"/>
</dbReference>
<evidence type="ECO:0000259" key="8">
    <source>
        <dbReference type="SMART" id="SM01005"/>
    </source>
</evidence>
<dbReference type="InterPro" id="IPR009006">
    <property type="entry name" value="Ala_racemase/Decarboxylase_C"/>
</dbReference>
<comment type="function">
    <text evidence="5">Catalyzes the interconversion of L-alanine and D-alanine. May also act on other amino acids.</text>
</comment>
<dbReference type="NCBIfam" id="TIGR00492">
    <property type="entry name" value="alr"/>
    <property type="match status" value="1"/>
</dbReference>
<comment type="catalytic activity">
    <reaction evidence="1 5">
        <text>L-alanine = D-alanine</text>
        <dbReference type="Rhea" id="RHEA:20249"/>
        <dbReference type="ChEBI" id="CHEBI:57416"/>
        <dbReference type="ChEBI" id="CHEBI:57972"/>
        <dbReference type="EC" id="5.1.1.1"/>
    </reaction>
</comment>
<feature type="active site" description="Proton acceptor; specific for L-alanine" evidence="5">
    <location>
        <position position="264"/>
    </location>
</feature>
<dbReference type="InterPro" id="IPR001608">
    <property type="entry name" value="Ala_racemase_N"/>
</dbReference>
<evidence type="ECO:0000256" key="5">
    <source>
        <dbReference type="HAMAP-Rule" id="MF_01201"/>
    </source>
</evidence>
<dbReference type="RefSeq" id="WP_064611882.1">
    <property type="nucleotide sequence ID" value="NZ_LXHB01000136.1"/>
</dbReference>
<sequence>MRSTSITIHPNALMHNLQIIKSQLDPTTKVLAMVKADAYGHGIDATVPALTHADGFGVACLSEAMAVKQALDGMNVKKPIVLIEGAFSLDEWKVAIDHDFGCLIHHEEQLIWALSHQPKQDQFCHTIWLKYNTGMSRLGFNDDHIITAAKSLTDAGYRLILTSHFACADDKSHPLNAQQISKFDQALACIRVFAPDTLGSLCNSAGIFNFKDQHHNWVRAGIALYGSNPIANQSAKALNLMPAMTLSAQVMAIHTLAAGDSIGYSALWAAQKPHKIAVVSIGYGDGYPRVVMGAKVSVTDTLGNRHLCDIIGRVAMDMFMIDIHGLDIAINTPVVLWGDSPTIDEVAMCAGTISYELMCRLTTRPKRCIMDTYLPKKEFK</sequence>
<dbReference type="FunFam" id="3.20.20.10:FF:000002">
    <property type="entry name" value="Alanine racemase"/>
    <property type="match status" value="1"/>
</dbReference>
<dbReference type="GO" id="GO:0030632">
    <property type="term" value="P:D-alanine biosynthetic process"/>
    <property type="evidence" value="ECO:0007669"/>
    <property type="project" value="UniProtKB-UniRule"/>
</dbReference>
<dbReference type="Gene3D" id="3.20.20.10">
    <property type="entry name" value="Alanine racemase"/>
    <property type="match status" value="1"/>
</dbReference>
<keyword evidence="3 5" id="KW-0663">Pyridoxal phosphate</keyword>
<dbReference type="EC" id="5.1.1.1" evidence="5"/>
<protein>
    <recommendedName>
        <fullName evidence="5">Alanine racemase</fullName>
        <ecNumber evidence="5">5.1.1.1</ecNumber>
    </recommendedName>
</protein>